<keyword evidence="2" id="KW-0677">Repeat</keyword>
<dbReference type="OrthoDB" id="9776053at2"/>
<evidence type="ECO:0000256" key="2">
    <source>
        <dbReference type="ARBA" id="ARBA00022737"/>
    </source>
</evidence>
<dbReference type="Proteomes" id="UP000262073">
    <property type="component" value="Chromosome"/>
</dbReference>
<dbReference type="SUPFAM" id="SSF48452">
    <property type="entry name" value="TPR-like"/>
    <property type="match status" value="1"/>
</dbReference>
<dbReference type="GO" id="GO:0030313">
    <property type="term" value="C:cell envelope"/>
    <property type="evidence" value="ECO:0007669"/>
    <property type="project" value="UniProtKB-SubCell"/>
</dbReference>
<keyword evidence="10" id="KW-1185">Reference proteome</keyword>
<feature type="transmembrane region" description="Helical" evidence="6">
    <location>
        <begin position="6"/>
        <end position="27"/>
    </location>
</feature>
<keyword evidence="3" id="KW-0201">Cytochrome c-type biogenesis</keyword>
<dbReference type="Gene3D" id="1.25.40.10">
    <property type="entry name" value="Tetratricopeptide repeat domain"/>
    <property type="match status" value="1"/>
</dbReference>
<evidence type="ECO:0000256" key="3">
    <source>
        <dbReference type="ARBA" id="ARBA00022748"/>
    </source>
</evidence>
<feature type="transmembrane region" description="Helical" evidence="6">
    <location>
        <begin position="105"/>
        <end position="125"/>
    </location>
</feature>
<evidence type="ECO:0000259" key="8">
    <source>
        <dbReference type="Pfam" id="PF23914"/>
    </source>
</evidence>
<dbReference type="GO" id="GO:0017004">
    <property type="term" value="P:cytochrome complex assembly"/>
    <property type="evidence" value="ECO:0007669"/>
    <property type="project" value="UniProtKB-KW"/>
</dbReference>
<feature type="repeat" description="TPR" evidence="5">
    <location>
        <begin position="181"/>
        <end position="214"/>
    </location>
</feature>
<dbReference type="InterPro" id="IPR056412">
    <property type="entry name" value="Ig_CycH"/>
</dbReference>
<dbReference type="InterPro" id="IPR011990">
    <property type="entry name" value="TPR-like_helical_dom_sf"/>
</dbReference>
<evidence type="ECO:0000313" key="9">
    <source>
        <dbReference type="EMBL" id="AXR05636.1"/>
    </source>
</evidence>
<dbReference type="PROSITE" id="PS50005">
    <property type="entry name" value="TPR"/>
    <property type="match status" value="1"/>
</dbReference>
<gene>
    <name evidence="9" type="primary">ccmI</name>
    <name evidence="9" type="ORF">D0Y50_04160</name>
</gene>
<evidence type="ECO:0000313" key="10">
    <source>
        <dbReference type="Proteomes" id="UP000262073"/>
    </source>
</evidence>
<dbReference type="SMART" id="SM00028">
    <property type="entry name" value="TPR"/>
    <property type="match status" value="2"/>
</dbReference>
<feature type="domain" description="Cytochrome c-type biogenesis protein H Ig-like" evidence="7">
    <location>
        <begin position="312"/>
        <end position="422"/>
    </location>
</feature>
<dbReference type="RefSeq" id="WP_117315653.1">
    <property type="nucleotide sequence ID" value="NZ_CP031769.1"/>
</dbReference>
<sequence>MSASWFHLAVSGLITLLLLFASWPWLMRKRRSGYEERTRLQNESATAYSGTTSNIALIRQRLLELEEEARQGLITDQDARQASDELKLALVDEHRDSAAQSTQSATGWIVAGAILAVACAGLTYIKANHLGKLAYSEQAVAALPGLSRKLTEGSAQDFTQQDLNQLTLAIRQRLRWQTDDAQGWMFLGRIYAAAGREDEAREALSKAYNLDNTNEQIVSSYIQALMAGSQADNVRHAKSLLSTQLSRYPGNNNYALMMAVAAAQLGDLDTTERYYAQVESLLPRDSQIRQSLQTRIAEMGGQVTEEQSPLSLTITVSLGPDIDPVQLPETGFLIVFAQQQDGSNRMPAAVVKQPLSALPVTVTLTEADAMTPAFTLAQLSKAKLVARISADEDVMPAIGDFEGVSMVDLTSQGHSQQSIMINKELK</sequence>
<evidence type="ECO:0000259" key="7">
    <source>
        <dbReference type="Pfam" id="PF23892"/>
    </source>
</evidence>
<dbReference type="AlphaFoldDB" id="A0A346NJC9"/>
<keyword evidence="6" id="KW-0472">Membrane</keyword>
<dbReference type="InterPro" id="IPR056413">
    <property type="entry name" value="TPR_CcmH_CycH"/>
</dbReference>
<proteinExistence type="predicted"/>
<dbReference type="EMBL" id="CP031769">
    <property type="protein sequence ID" value="AXR05636.1"/>
    <property type="molecule type" value="Genomic_DNA"/>
</dbReference>
<dbReference type="InterPro" id="IPR051263">
    <property type="entry name" value="C-type_cytochrome_biogenesis"/>
</dbReference>
<accession>A0A346NJC9</accession>
<dbReference type="NCBIfam" id="TIGR03142">
    <property type="entry name" value="cytochro_ccmI"/>
    <property type="match status" value="1"/>
</dbReference>
<keyword evidence="4 5" id="KW-0802">TPR repeat</keyword>
<feature type="domain" description="Cytochrome c-type biogenesis protein H TPR" evidence="8">
    <location>
        <begin position="134"/>
        <end position="287"/>
    </location>
</feature>
<dbReference type="Pfam" id="PF23914">
    <property type="entry name" value="TPR_CcmH_CycH"/>
    <property type="match status" value="1"/>
</dbReference>
<evidence type="ECO:0000256" key="4">
    <source>
        <dbReference type="ARBA" id="ARBA00022803"/>
    </source>
</evidence>
<evidence type="ECO:0000256" key="5">
    <source>
        <dbReference type="PROSITE-ProRule" id="PRU00339"/>
    </source>
</evidence>
<dbReference type="InterPro" id="IPR017560">
    <property type="entry name" value="Cyt_c_biogenesis_CcmI"/>
</dbReference>
<dbReference type="KEGG" id="salm:D0Y50_04160"/>
<dbReference type="Pfam" id="PF23892">
    <property type="entry name" value="Ig_CycH"/>
    <property type="match status" value="1"/>
</dbReference>
<organism evidence="9 10">
    <name type="scientific">Salinimonas sediminis</name>
    <dbReference type="NCBI Taxonomy" id="2303538"/>
    <lineage>
        <taxon>Bacteria</taxon>
        <taxon>Pseudomonadati</taxon>
        <taxon>Pseudomonadota</taxon>
        <taxon>Gammaproteobacteria</taxon>
        <taxon>Alteromonadales</taxon>
        <taxon>Alteromonadaceae</taxon>
        <taxon>Alteromonas/Salinimonas group</taxon>
        <taxon>Salinimonas</taxon>
    </lineage>
</organism>
<dbReference type="PANTHER" id="PTHR47870">
    <property type="entry name" value="CYTOCHROME C-TYPE BIOGENESIS PROTEIN CCMH"/>
    <property type="match status" value="1"/>
</dbReference>
<reference evidence="9 10" key="1">
    <citation type="submission" date="2018-08" db="EMBL/GenBank/DDBJ databases">
        <title>Salinimonas sediminis sp. nov., a piezophilic bacterium isolated from a deep-sea sediment sample from the New Britain Trench.</title>
        <authorList>
            <person name="Cao J."/>
        </authorList>
    </citation>
    <scope>NUCLEOTIDE SEQUENCE [LARGE SCALE GENOMIC DNA]</scope>
    <source>
        <strain evidence="9 10">N102</strain>
    </source>
</reference>
<keyword evidence="6" id="KW-1133">Transmembrane helix</keyword>
<dbReference type="PANTHER" id="PTHR47870:SF1">
    <property type="entry name" value="CYTOCHROME C-TYPE BIOGENESIS PROTEIN CCMH"/>
    <property type="match status" value="1"/>
</dbReference>
<comment type="subcellular location">
    <subcellularLocation>
        <location evidence="1">Cell envelope</location>
    </subcellularLocation>
</comment>
<name>A0A346NJC9_9ALTE</name>
<keyword evidence="6" id="KW-0812">Transmembrane</keyword>
<evidence type="ECO:0000256" key="1">
    <source>
        <dbReference type="ARBA" id="ARBA00004196"/>
    </source>
</evidence>
<protein>
    <submittedName>
        <fullName evidence="9">C-type cytochrome biogenesis protein CcmI</fullName>
    </submittedName>
</protein>
<dbReference type="InterPro" id="IPR019734">
    <property type="entry name" value="TPR_rpt"/>
</dbReference>
<evidence type="ECO:0000256" key="6">
    <source>
        <dbReference type="SAM" id="Phobius"/>
    </source>
</evidence>
<dbReference type="GO" id="GO:0005886">
    <property type="term" value="C:plasma membrane"/>
    <property type="evidence" value="ECO:0007669"/>
    <property type="project" value="TreeGrafter"/>
</dbReference>